<organism evidence="1 2">
    <name type="scientific">Seonamhaeicola maritimus</name>
    <dbReference type="NCBI Taxonomy" id="2591822"/>
    <lineage>
        <taxon>Bacteria</taxon>
        <taxon>Pseudomonadati</taxon>
        <taxon>Bacteroidota</taxon>
        <taxon>Flavobacteriia</taxon>
        <taxon>Flavobacteriales</taxon>
        <taxon>Flavobacteriaceae</taxon>
    </lineage>
</organism>
<dbReference type="Proteomes" id="UP000321080">
    <property type="component" value="Unassembled WGS sequence"/>
</dbReference>
<accession>A0A5C7GHC8</accession>
<proteinExistence type="predicted"/>
<dbReference type="RefSeq" id="WP_147767871.1">
    <property type="nucleotide sequence ID" value="NZ_VRKQ01000010.1"/>
</dbReference>
<dbReference type="AlphaFoldDB" id="A0A5C7GHC8"/>
<protein>
    <submittedName>
        <fullName evidence="1">Uncharacterized protein</fullName>
    </submittedName>
</protein>
<dbReference type="OrthoDB" id="1450221at2"/>
<reference evidence="1 2" key="1">
    <citation type="submission" date="2019-08" db="EMBL/GenBank/DDBJ databases">
        <title>Seonamhaeicola sediminis sp. nov., isolated from marine sediment.</title>
        <authorList>
            <person name="Cao W.R."/>
        </authorList>
    </citation>
    <scope>NUCLEOTIDE SEQUENCE [LARGE SCALE GENOMIC DNA]</scope>
    <source>
        <strain evidence="1 2">1505</strain>
    </source>
</reference>
<evidence type="ECO:0000313" key="2">
    <source>
        <dbReference type="Proteomes" id="UP000321080"/>
    </source>
</evidence>
<gene>
    <name evidence="1" type="ORF">FUA22_09985</name>
</gene>
<keyword evidence="2" id="KW-1185">Reference proteome</keyword>
<comment type="caution">
    <text evidence="1">The sequence shown here is derived from an EMBL/GenBank/DDBJ whole genome shotgun (WGS) entry which is preliminary data.</text>
</comment>
<evidence type="ECO:0000313" key="1">
    <source>
        <dbReference type="EMBL" id="TXG36893.1"/>
    </source>
</evidence>
<name>A0A5C7GHC8_9FLAO</name>
<sequence>MKYIHCKVFGHDFYISRHVTNFVKEYTCNNCKKEFTTDSSGNITALTPKFKEINQVLGNIHNRRITKARKKLNSDLNLLAFKH</sequence>
<dbReference type="EMBL" id="VRKQ01000010">
    <property type="protein sequence ID" value="TXG36893.1"/>
    <property type="molecule type" value="Genomic_DNA"/>
</dbReference>